<proteinExistence type="predicted"/>
<dbReference type="PROSITE" id="PS51257">
    <property type="entry name" value="PROKAR_LIPOPROTEIN"/>
    <property type="match status" value="1"/>
</dbReference>
<protein>
    <submittedName>
        <fullName evidence="3">Uncharacterized protein</fullName>
    </submittedName>
</protein>
<gene>
    <name evidence="3" type="ORF">SAMN02983003_0048</name>
</gene>
<name>A0A1K2HSJ0_9HYPH</name>
<feature type="chain" id="PRO_5012272947" evidence="2">
    <location>
        <begin position="28"/>
        <end position="160"/>
    </location>
</feature>
<sequence length="160" mass="15240">MARALGLAAGFVLSCAGLLVAVSGAQAQALSDCTCVTGLSTAPNGGVIGTVSGSVYVPGSNGIVLVSSNTAISTSSEFSTGDSSLASYSIGGCSATVGAQVRVLISVVQNNICVQHVDESTAPPLVDGNGMPLIIAGGAVAAGGAAAALVFGLGGLNVSR</sequence>
<dbReference type="AlphaFoldDB" id="A0A1K2HSJ0"/>
<keyword evidence="2" id="KW-0732">Signal</keyword>
<dbReference type="EMBL" id="FPKU01000001">
    <property type="protein sequence ID" value="SFZ80649.1"/>
    <property type="molecule type" value="Genomic_DNA"/>
</dbReference>
<accession>A0A1K2HSJ0</accession>
<evidence type="ECO:0000256" key="2">
    <source>
        <dbReference type="SAM" id="SignalP"/>
    </source>
</evidence>
<dbReference type="Proteomes" id="UP000183447">
    <property type="component" value="Unassembled WGS sequence"/>
</dbReference>
<keyword evidence="1" id="KW-1133">Transmembrane helix</keyword>
<keyword evidence="4" id="KW-1185">Reference proteome</keyword>
<organism evidence="3 4">
    <name type="scientific">Devosia enhydra</name>
    <dbReference type="NCBI Taxonomy" id="665118"/>
    <lineage>
        <taxon>Bacteria</taxon>
        <taxon>Pseudomonadati</taxon>
        <taxon>Pseudomonadota</taxon>
        <taxon>Alphaproteobacteria</taxon>
        <taxon>Hyphomicrobiales</taxon>
        <taxon>Devosiaceae</taxon>
        <taxon>Devosia</taxon>
    </lineage>
</organism>
<keyword evidence="1" id="KW-0812">Transmembrane</keyword>
<evidence type="ECO:0000313" key="3">
    <source>
        <dbReference type="EMBL" id="SFZ80649.1"/>
    </source>
</evidence>
<evidence type="ECO:0000256" key="1">
    <source>
        <dbReference type="SAM" id="Phobius"/>
    </source>
</evidence>
<reference evidence="3 4" key="1">
    <citation type="submission" date="2016-11" db="EMBL/GenBank/DDBJ databases">
        <authorList>
            <person name="Jaros S."/>
            <person name="Januszkiewicz K."/>
            <person name="Wedrychowicz H."/>
        </authorList>
    </citation>
    <scope>NUCLEOTIDE SEQUENCE [LARGE SCALE GENOMIC DNA]</scope>
    <source>
        <strain evidence="3 4">ATCC 23634</strain>
    </source>
</reference>
<dbReference type="STRING" id="665118.SAMN02983003_0048"/>
<keyword evidence="1" id="KW-0472">Membrane</keyword>
<feature type="transmembrane region" description="Helical" evidence="1">
    <location>
        <begin position="133"/>
        <end position="156"/>
    </location>
</feature>
<evidence type="ECO:0000313" key="4">
    <source>
        <dbReference type="Proteomes" id="UP000183447"/>
    </source>
</evidence>
<feature type="signal peptide" evidence="2">
    <location>
        <begin position="1"/>
        <end position="27"/>
    </location>
</feature>